<keyword evidence="8" id="KW-1133">Transmembrane helix</keyword>
<dbReference type="SMART" id="SM00271">
    <property type="entry name" value="DnaJ"/>
    <property type="match status" value="1"/>
</dbReference>
<proteinExistence type="predicted"/>
<keyword evidence="4" id="KW-0325">Glycoprotein</keyword>
<dbReference type="InterPro" id="IPR036249">
    <property type="entry name" value="Thioredoxin-like_sf"/>
</dbReference>
<reference evidence="11" key="3">
    <citation type="submission" date="2025-09" db="UniProtKB">
        <authorList>
            <consortium name="Ensembl"/>
        </authorList>
    </citation>
    <scope>IDENTIFICATION</scope>
</reference>
<dbReference type="PROSITE" id="PS50076">
    <property type="entry name" value="DNAJ_2"/>
    <property type="match status" value="1"/>
</dbReference>
<dbReference type="SUPFAM" id="SSF52833">
    <property type="entry name" value="Thioredoxin-like"/>
    <property type="match status" value="1"/>
</dbReference>
<reference evidence="11 12" key="1">
    <citation type="submission" date="2022-01" db="EMBL/GenBank/DDBJ databases">
        <title>A chromosome-scale genome assembly of the false clownfish, Amphiprion ocellaris.</title>
        <authorList>
            <person name="Ryu T."/>
        </authorList>
    </citation>
    <scope>NUCLEOTIDE SEQUENCE [LARGE SCALE GENOMIC DNA]</scope>
</reference>
<dbReference type="InterPro" id="IPR052448">
    <property type="entry name" value="DnaJ_C16_autophagy_reg"/>
</dbReference>
<dbReference type="Pfam" id="PF00085">
    <property type="entry name" value="Thioredoxin"/>
    <property type="match status" value="1"/>
</dbReference>
<evidence type="ECO:0000256" key="4">
    <source>
        <dbReference type="ARBA" id="ARBA00023180"/>
    </source>
</evidence>
<evidence type="ECO:0000259" key="10">
    <source>
        <dbReference type="PROSITE" id="PS50076"/>
    </source>
</evidence>
<dbReference type="InterPro" id="IPR001623">
    <property type="entry name" value="DnaJ_domain"/>
</dbReference>
<feature type="domain" description="J" evidence="10">
    <location>
        <begin position="36"/>
        <end position="100"/>
    </location>
</feature>
<dbReference type="InterPro" id="IPR036869">
    <property type="entry name" value="J_dom_sf"/>
</dbReference>
<dbReference type="Ensembl" id="ENSAOCT00000055441.1">
    <property type="protein sequence ID" value="ENSAOCP00000078644.1"/>
    <property type="gene ID" value="ENSAOCG00000019254.2"/>
</dbReference>
<name>A0AAQ6AN47_AMPOC</name>
<evidence type="ECO:0000256" key="2">
    <source>
        <dbReference type="ARBA" id="ARBA00020921"/>
    </source>
</evidence>
<dbReference type="PROSITE" id="PS00636">
    <property type="entry name" value="DNAJ_1"/>
    <property type="match status" value="1"/>
</dbReference>
<dbReference type="PANTHER" id="PTHR44303">
    <property type="entry name" value="DNAJ HOMOLOG SUBFAMILY C MEMBER 16"/>
    <property type="match status" value="1"/>
</dbReference>
<feature type="region of interest" description="Disordered" evidence="7">
    <location>
        <begin position="561"/>
        <end position="593"/>
    </location>
</feature>
<keyword evidence="8" id="KW-0472">Membrane</keyword>
<dbReference type="InterPro" id="IPR018253">
    <property type="entry name" value="DnaJ_domain_CS"/>
</dbReference>
<dbReference type="CDD" id="cd02963">
    <property type="entry name" value="TRX_DnaJ"/>
    <property type="match status" value="1"/>
</dbReference>
<accession>A0AAQ6AN47</accession>
<dbReference type="CDD" id="cd06257">
    <property type="entry name" value="DnaJ"/>
    <property type="match status" value="1"/>
</dbReference>
<feature type="compositionally biased region" description="Basic and acidic residues" evidence="7">
    <location>
        <begin position="562"/>
        <end position="575"/>
    </location>
</feature>
<protein>
    <recommendedName>
        <fullName evidence="2">DnaJ homolog subfamily C member 16</fullName>
    </recommendedName>
    <alternativeName>
        <fullName evidence="6">Endoplasmic reticulum DNA J domain-containing protein 8</fullName>
    </alternativeName>
</protein>
<keyword evidence="8" id="KW-0812">Transmembrane</keyword>
<evidence type="ECO:0000256" key="6">
    <source>
        <dbReference type="ARBA" id="ARBA00035043"/>
    </source>
</evidence>
<feature type="chain" id="PRO_5043613694" description="DnaJ homolog subfamily C member 16" evidence="9">
    <location>
        <begin position="32"/>
        <end position="752"/>
    </location>
</feature>
<feature type="transmembrane region" description="Helical" evidence="8">
    <location>
        <begin position="538"/>
        <end position="558"/>
    </location>
</feature>
<evidence type="ECO:0000256" key="8">
    <source>
        <dbReference type="SAM" id="Phobius"/>
    </source>
</evidence>
<dbReference type="PANTHER" id="PTHR44303:SF1">
    <property type="entry name" value="DNAJ HOMOLOG SUBFAMILY C MEMBER 16"/>
    <property type="match status" value="1"/>
</dbReference>
<dbReference type="InterPro" id="IPR043361">
    <property type="entry name" value="DNAJC16_TRX"/>
</dbReference>
<dbReference type="GeneTree" id="ENSGT00940000155851"/>
<dbReference type="Proteomes" id="UP001501940">
    <property type="component" value="Chromosome 5"/>
</dbReference>
<evidence type="ECO:0000313" key="12">
    <source>
        <dbReference type="Proteomes" id="UP001501940"/>
    </source>
</evidence>
<feature type="region of interest" description="Disordered" evidence="7">
    <location>
        <begin position="689"/>
        <end position="711"/>
    </location>
</feature>
<dbReference type="AlphaFoldDB" id="A0AAQ6AN47"/>
<sequence length="752" mass="87334">MTVRSRSRDARTCPALLAIFLLILSVHLAKSASEYDPYKILGVSRSASQAEIKRAYKSLAREWHPDKNKDPKAEDMFIKISKSYEILSNEERRSNFDRYGQMDENQPFGQSQHHGFRSFHNSFYFDESFFHFPRSRDFADSKYMLHHAQFNSDVLPDSHKRPYLIKVTSEWCFACIHIEPVWKETVQELEPLGVGIGIVDLGYERRLANQLGAHRAPSIIGLVNGRVTFFHQAVVREHLRQFVEDLLPQKLVEKITDNNYKTFLDSWHVENKPSLLLFDQVPIVPLLYKLTAFAFRNYVRFGFVDQGETHNARLLRMFNINTYAPTMLLFKEDTEKPVDIIQARGMKRQIMDEFVSNNKFLQVPRLVSQQLFDELCPVKQFHRRRKYCVLLITREDQAFLPGNKAFLDFATTNKKDVLRFAYIYQRHQQPLCQALLYNQAVVSPQVVILERRSQAGKVLYRSVSGGWNGSEEDKYLLHEQLELLQKDPTYLSSDATLPELNNEMAPIFIIQWMNAAYDYIIQIYDDLLYSNWREMMPILSLIFSALFILFGTVIIQAFSEPGDSKPRKPKPKEQPQTEDDASSRASTSSRPPRKDFVEVTELTDITYTSNLVKLRPVLTFSTLHFSFLNADKHRHWMPSLLRSASEAAWSESHCDDDEESSDYSGHVLALNGYKKYFCIFRPVFTGDDPNDSSSETSSSSDRRKSRSRSRSIHHKLDRLGLWMERLMEGTLPRLQVPAWPMLDDTNNSFTES</sequence>
<dbReference type="GO" id="GO:0005789">
    <property type="term" value="C:endoplasmic reticulum membrane"/>
    <property type="evidence" value="ECO:0007669"/>
    <property type="project" value="UniProtKB-SubCell"/>
</dbReference>
<evidence type="ECO:0000256" key="7">
    <source>
        <dbReference type="SAM" id="MobiDB-lite"/>
    </source>
</evidence>
<comment type="subcellular location">
    <subcellularLocation>
        <location evidence="1">Endoplasmic reticulum membrane</location>
        <topology evidence="1">Single-pass type IV membrane protein</topology>
    </subcellularLocation>
</comment>
<keyword evidence="12" id="KW-1185">Reference proteome</keyword>
<evidence type="ECO:0000256" key="5">
    <source>
        <dbReference type="ARBA" id="ARBA00035002"/>
    </source>
</evidence>
<dbReference type="InterPro" id="IPR013766">
    <property type="entry name" value="Thioredoxin_domain"/>
</dbReference>
<organism evidence="11 12">
    <name type="scientific">Amphiprion ocellaris</name>
    <name type="common">Clown anemonefish</name>
    <dbReference type="NCBI Taxonomy" id="80972"/>
    <lineage>
        <taxon>Eukaryota</taxon>
        <taxon>Metazoa</taxon>
        <taxon>Chordata</taxon>
        <taxon>Craniata</taxon>
        <taxon>Vertebrata</taxon>
        <taxon>Euteleostomi</taxon>
        <taxon>Actinopterygii</taxon>
        <taxon>Neopterygii</taxon>
        <taxon>Teleostei</taxon>
        <taxon>Neoteleostei</taxon>
        <taxon>Acanthomorphata</taxon>
        <taxon>Ovalentaria</taxon>
        <taxon>Pomacentridae</taxon>
        <taxon>Amphiprion</taxon>
    </lineage>
</organism>
<evidence type="ECO:0000256" key="1">
    <source>
        <dbReference type="ARBA" id="ARBA00004163"/>
    </source>
</evidence>
<keyword evidence="3" id="KW-0072">Autophagy</keyword>
<dbReference type="Pfam" id="PF00226">
    <property type="entry name" value="DnaJ"/>
    <property type="match status" value="1"/>
</dbReference>
<reference evidence="11" key="2">
    <citation type="submission" date="2025-08" db="UniProtKB">
        <authorList>
            <consortium name="Ensembl"/>
        </authorList>
    </citation>
    <scope>IDENTIFICATION</scope>
</reference>
<evidence type="ECO:0000313" key="11">
    <source>
        <dbReference type="Ensembl" id="ENSAOCP00000078644.1"/>
    </source>
</evidence>
<feature type="signal peptide" evidence="9">
    <location>
        <begin position="1"/>
        <end position="31"/>
    </location>
</feature>
<evidence type="ECO:0000256" key="3">
    <source>
        <dbReference type="ARBA" id="ARBA00023006"/>
    </source>
</evidence>
<dbReference type="Gene3D" id="3.40.30.10">
    <property type="entry name" value="Glutaredoxin"/>
    <property type="match status" value="1"/>
</dbReference>
<dbReference type="Gene3D" id="1.10.287.110">
    <property type="entry name" value="DnaJ domain"/>
    <property type="match status" value="1"/>
</dbReference>
<evidence type="ECO:0000256" key="9">
    <source>
        <dbReference type="SAM" id="SignalP"/>
    </source>
</evidence>
<dbReference type="SUPFAM" id="SSF46565">
    <property type="entry name" value="Chaperone J-domain"/>
    <property type="match status" value="1"/>
</dbReference>
<comment type="function">
    <text evidence="5">Plays an important role in regulating the size of autophagosomes during the formation process.</text>
</comment>
<dbReference type="GO" id="GO:0006914">
    <property type="term" value="P:autophagy"/>
    <property type="evidence" value="ECO:0007669"/>
    <property type="project" value="UniProtKB-KW"/>
</dbReference>
<keyword evidence="9" id="KW-0732">Signal</keyword>
<dbReference type="PRINTS" id="PR00625">
    <property type="entry name" value="JDOMAIN"/>
</dbReference>